<protein>
    <submittedName>
        <fullName evidence="2">Uncharacterized protein</fullName>
    </submittedName>
</protein>
<dbReference type="AlphaFoldDB" id="A0AAV7T6E5"/>
<proteinExistence type="predicted"/>
<evidence type="ECO:0000256" key="1">
    <source>
        <dbReference type="SAM" id="MobiDB-lite"/>
    </source>
</evidence>
<keyword evidence="3" id="KW-1185">Reference proteome</keyword>
<accession>A0AAV7T6E5</accession>
<name>A0AAV7T6E5_PLEWA</name>
<evidence type="ECO:0000313" key="3">
    <source>
        <dbReference type="Proteomes" id="UP001066276"/>
    </source>
</evidence>
<gene>
    <name evidence="2" type="ORF">NDU88_003771</name>
</gene>
<dbReference type="Proteomes" id="UP001066276">
    <property type="component" value="Chromosome 4_1"/>
</dbReference>
<sequence length="180" mass="19981">MPRCGALNDKCGKGGRISSDNVRSDNQAFYEEVAPLYTHLLRCRRSAPTASLLVRSLKRCVLSPLTRGNKRLRLVSPQRGARPQSAPVRHLWRGGRPQCRRDPARRSGNTEAGSSTRQVAILRLPVTDGVRRLARRSTPSLTASVYTAAFGQCHRSSLHVESCFKVIFCRMLCGPRAELV</sequence>
<comment type="caution">
    <text evidence="2">The sequence shown here is derived from an EMBL/GenBank/DDBJ whole genome shotgun (WGS) entry which is preliminary data.</text>
</comment>
<feature type="region of interest" description="Disordered" evidence="1">
    <location>
        <begin position="77"/>
        <end position="115"/>
    </location>
</feature>
<organism evidence="2 3">
    <name type="scientific">Pleurodeles waltl</name>
    <name type="common">Iberian ribbed newt</name>
    <dbReference type="NCBI Taxonomy" id="8319"/>
    <lineage>
        <taxon>Eukaryota</taxon>
        <taxon>Metazoa</taxon>
        <taxon>Chordata</taxon>
        <taxon>Craniata</taxon>
        <taxon>Vertebrata</taxon>
        <taxon>Euteleostomi</taxon>
        <taxon>Amphibia</taxon>
        <taxon>Batrachia</taxon>
        <taxon>Caudata</taxon>
        <taxon>Salamandroidea</taxon>
        <taxon>Salamandridae</taxon>
        <taxon>Pleurodelinae</taxon>
        <taxon>Pleurodeles</taxon>
    </lineage>
</organism>
<dbReference type="EMBL" id="JANPWB010000007">
    <property type="protein sequence ID" value="KAJ1171914.1"/>
    <property type="molecule type" value="Genomic_DNA"/>
</dbReference>
<reference evidence="2" key="1">
    <citation type="journal article" date="2022" name="bioRxiv">
        <title>Sequencing and chromosome-scale assembly of the giantPleurodeles waltlgenome.</title>
        <authorList>
            <person name="Brown T."/>
            <person name="Elewa A."/>
            <person name="Iarovenko S."/>
            <person name="Subramanian E."/>
            <person name="Araus A.J."/>
            <person name="Petzold A."/>
            <person name="Susuki M."/>
            <person name="Suzuki K.-i.T."/>
            <person name="Hayashi T."/>
            <person name="Toyoda A."/>
            <person name="Oliveira C."/>
            <person name="Osipova E."/>
            <person name="Leigh N.D."/>
            <person name="Simon A."/>
            <person name="Yun M.H."/>
        </authorList>
    </citation>
    <scope>NUCLEOTIDE SEQUENCE</scope>
    <source>
        <strain evidence="2">20211129_DDA</strain>
        <tissue evidence="2">Liver</tissue>
    </source>
</reference>
<evidence type="ECO:0000313" key="2">
    <source>
        <dbReference type="EMBL" id="KAJ1171914.1"/>
    </source>
</evidence>